<protein>
    <submittedName>
        <fullName evidence="1">Uncharacterized protein</fullName>
    </submittedName>
</protein>
<name>A0ABW7B4B0_9ACTN</name>
<reference evidence="1 2" key="1">
    <citation type="submission" date="2024-10" db="EMBL/GenBank/DDBJ databases">
        <title>The Natural Products Discovery Center: Release of the First 8490 Sequenced Strains for Exploring Actinobacteria Biosynthetic Diversity.</title>
        <authorList>
            <person name="Kalkreuter E."/>
            <person name="Kautsar S.A."/>
            <person name="Yang D."/>
            <person name="Bader C.D."/>
            <person name="Teijaro C.N."/>
            <person name="Fluegel L."/>
            <person name="Davis C.M."/>
            <person name="Simpson J.R."/>
            <person name="Lauterbach L."/>
            <person name="Steele A.D."/>
            <person name="Gui C."/>
            <person name="Meng S."/>
            <person name="Li G."/>
            <person name="Viehrig K."/>
            <person name="Ye F."/>
            <person name="Su P."/>
            <person name="Kiefer A.F."/>
            <person name="Nichols A."/>
            <person name="Cepeda A.J."/>
            <person name="Yan W."/>
            <person name="Fan B."/>
            <person name="Jiang Y."/>
            <person name="Adhikari A."/>
            <person name="Zheng C.-J."/>
            <person name="Schuster L."/>
            <person name="Cowan T.M."/>
            <person name="Smanski M.J."/>
            <person name="Chevrette M.G."/>
            <person name="De Carvalho L.P.S."/>
            <person name="Shen B."/>
        </authorList>
    </citation>
    <scope>NUCLEOTIDE SEQUENCE [LARGE SCALE GENOMIC DNA]</scope>
    <source>
        <strain evidence="1 2">NPDC048320</strain>
    </source>
</reference>
<organism evidence="1 2">
    <name type="scientific">Streptomyces cinerochromogenes</name>
    <dbReference type="NCBI Taxonomy" id="66422"/>
    <lineage>
        <taxon>Bacteria</taxon>
        <taxon>Bacillati</taxon>
        <taxon>Actinomycetota</taxon>
        <taxon>Actinomycetes</taxon>
        <taxon>Kitasatosporales</taxon>
        <taxon>Streptomycetaceae</taxon>
        <taxon>Streptomyces</taxon>
    </lineage>
</organism>
<dbReference type="RefSeq" id="WP_392817139.1">
    <property type="nucleotide sequence ID" value="NZ_JBICYV010000004.1"/>
</dbReference>
<evidence type="ECO:0000313" key="1">
    <source>
        <dbReference type="EMBL" id="MFG3010943.1"/>
    </source>
</evidence>
<sequence>MATFEGKPTMSIKALPGNFYEFTIEYTMNYTGLELIHGEFEDVLRLMEEDDGSDHLYGTVQPTTFRPARSPETRVFRFIRSAESLDTEWGGEEIYAAVGHRRNKPGEAFQVRNTEVHPLAV</sequence>
<dbReference type="Proteomes" id="UP001604267">
    <property type="component" value="Unassembled WGS sequence"/>
</dbReference>
<gene>
    <name evidence="1" type="ORF">ACGFZB_10870</name>
</gene>
<comment type="caution">
    <text evidence="1">The sequence shown here is derived from an EMBL/GenBank/DDBJ whole genome shotgun (WGS) entry which is preliminary data.</text>
</comment>
<keyword evidence="2" id="KW-1185">Reference proteome</keyword>
<proteinExistence type="predicted"/>
<accession>A0ABW7B4B0</accession>
<dbReference type="EMBL" id="JBICYV010000004">
    <property type="protein sequence ID" value="MFG3010943.1"/>
    <property type="molecule type" value="Genomic_DNA"/>
</dbReference>
<evidence type="ECO:0000313" key="2">
    <source>
        <dbReference type="Proteomes" id="UP001604267"/>
    </source>
</evidence>